<reference evidence="1 2" key="1">
    <citation type="submission" date="2016-12" db="EMBL/GenBank/DDBJ databases">
        <title>Genomic comparison of strains in the 'Actinomyces naeslundii' group.</title>
        <authorList>
            <person name="Mughal S.R."/>
            <person name="Do T."/>
            <person name="Gilbert S.C."/>
            <person name="Witherden E.A."/>
            <person name="Didelot X."/>
            <person name="Beighton D."/>
        </authorList>
    </citation>
    <scope>NUCLEOTIDE SEQUENCE [LARGE SCALE GENOMIC DNA]</scope>
    <source>
        <strain evidence="1 2">S24V</strain>
    </source>
</reference>
<organism evidence="1 2">
    <name type="scientific">Actinomyces oris</name>
    <dbReference type="NCBI Taxonomy" id="544580"/>
    <lineage>
        <taxon>Bacteria</taxon>
        <taxon>Bacillati</taxon>
        <taxon>Actinomycetota</taxon>
        <taxon>Actinomycetes</taxon>
        <taxon>Actinomycetales</taxon>
        <taxon>Actinomycetaceae</taxon>
        <taxon>Actinomyces</taxon>
    </lineage>
</organism>
<accession>A0A1Q8VUY0</accession>
<comment type="caution">
    <text evidence="1">The sequence shown here is derived from an EMBL/GenBank/DDBJ whole genome shotgun (WGS) entry which is preliminary data.</text>
</comment>
<name>A0A1Q8VUY0_9ACTO</name>
<protein>
    <recommendedName>
        <fullName evidence="3">Transposase IS4-like domain-containing protein</fullName>
    </recommendedName>
</protein>
<evidence type="ECO:0000313" key="2">
    <source>
        <dbReference type="Proteomes" id="UP000186855"/>
    </source>
</evidence>
<gene>
    <name evidence="1" type="ORF">BKH30_07815</name>
</gene>
<dbReference type="Proteomes" id="UP000186855">
    <property type="component" value="Unassembled WGS sequence"/>
</dbReference>
<evidence type="ECO:0008006" key="3">
    <source>
        <dbReference type="Google" id="ProtNLM"/>
    </source>
</evidence>
<evidence type="ECO:0000313" key="1">
    <source>
        <dbReference type="EMBL" id="OLO51878.1"/>
    </source>
</evidence>
<dbReference type="AlphaFoldDB" id="A0A1Q8VUY0"/>
<dbReference type="EMBL" id="MSKI01000082">
    <property type="protein sequence ID" value="OLO51878.1"/>
    <property type="molecule type" value="Genomic_DNA"/>
</dbReference>
<proteinExistence type="predicted"/>
<sequence>MWPAQVACRLHPVCTVHGLPMGWALTGAKADERQTLLTVLATMDQPAQSGRVVIADNNYFGSAFEAELAGRGITLIRPSCKGERPPSGQRFLPLRRITPRISALAAAIWHNSLTGAAVLRSLTLYDH</sequence>